<evidence type="ECO:0000256" key="7">
    <source>
        <dbReference type="RuleBase" id="RU362048"/>
    </source>
</evidence>
<dbReference type="NCBIfam" id="TIGR00427">
    <property type="entry name" value="NAAT family transporter"/>
    <property type="match status" value="1"/>
</dbReference>
<dbReference type="RefSeq" id="WP_221250994.1">
    <property type="nucleotide sequence ID" value="NZ_AP024355.1"/>
</dbReference>
<comment type="similarity">
    <text evidence="2 7">Belongs to the UPF0056 (MarC) family.</text>
</comment>
<feature type="transmembrane region" description="Helical" evidence="7">
    <location>
        <begin position="69"/>
        <end position="87"/>
    </location>
</feature>
<sequence>MQLETFLHALTSYFVIIDPIGAAVIFHGLSDGEERRYAIRMAIRATVISIAIVLVFGFCGEALLTRLGITIDALRVSGGLLLFYTAFNMITRQGGSGYSKSGYTLDISVFPMSIPLIAGPGCLTLTILLFSQVEGRVALLSLVPAVLLIYLLTLAMLLAARYLKKVIGKTGDDILQRLLGVILAALAIQFIADGIRGIAG</sequence>
<evidence type="ECO:0000256" key="5">
    <source>
        <dbReference type="ARBA" id="ARBA00022989"/>
    </source>
</evidence>
<reference evidence="8 9" key="2">
    <citation type="journal article" date="2021" name="Int. J. Syst. Evol. Microbiol.">
        <title>Isolation and Polyphasic Characterization of Desulfuromonas versatilis sp. Nov., an Electrogenic Bacteria Capable of Versatile Metabolism Isolated from a Graphene Oxide-Reducing Enrichment Culture.</title>
        <authorList>
            <person name="Xie L."/>
            <person name="Yoshida N."/>
            <person name="Ishii S."/>
            <person name="Meng L."/>
        </authorList>
    </citation>
    <scope>NUCLEOTIDE SEQUENCE [LARGE SCALE GENOMIC DNA]</scope>
    <source>
        <strain evidence="8 9">NIT-T3</strain>
    </source>
</reference>
<keyword evidence="3" id="KW-1003">Cell membrane</keyword>
<keyword evidence="9" id="KW-1185">Reference proteome</keyword>
<dbReference type="PANTHER" id="PTHR33508:SF1">
    <property type="entry name" value="UPF0056 MEMBRANE PROTEIN YHCE"/>
    <property type="match status" value="1"/>
</dbReference>
<evidence type="ECO:0000256" key="1">
    <source>
        <dbReference type="ARBA" id="ARBA00004651"/>
    </source>
</evidence>
<feature type="transmembrane region" description="Helical" evidence="7">
    <location>
        <begin position="6"/>
        <end position="29"/>
    </location>
</feature>
<evidence type="ECO:0000256" key="4">
    <source>
        <dbReference type="ARBA" id="ARBA00022692"/>
    </source>
</evidence>
<keyword evidence="4 7" id="KW-0812">Transmembrane</keyword>
<evidence type="ECO:0000256" key="2">
    <source>
        <dbReference type="ARBA" id="ARBA00009784"/>
    </source>
</evidence>
<accession>A0ABM8HMJ1</accession>
<keyword evidence="6 7" id="KW-0472">Membrane</keyword>
<evidence type="ECO:0000256" key="3">
    <source>
        <dbReference type="ARBA" id="ARBA00022475"/>
    </source>
</evidence>
<protein>
    <recommendedName>
        <fullName evidence="7">UPF0056 membrane protein</fullName>
    </recommendedName>
</protein>
<feature type="transmembrane region" description="Helical" evidence="7">
    <location>
        <begin position="174"/>
        <end position="192"/>
    </location>
</feature>
<feature type="transmembrane region" description="Helical" evidence="7">
    <location>
        <begin position="41"/>
        <end position="63"/>
    </location>
</feature>
<dbReference type="EMBL" id="AP024355">
    <property type="protein sequence ID" value="BCR03523.1"/>
    <property type="molecule type" value="Genomic_DNA"/>
</dbReference>
<name>A0ABM8HMJ1_9BACT</name>
<gene>
    <name evidence="8" type="ORF">DESUT3_05920</name>
</gene>
<evidence type="ECO:0000313" key="9">
    <source>
        <dbReference type="Proteomes" id="UP001319827"/>
    </source>
</evidence>
<keyword evidence="5 7" id="KW-1133">Transmembrane helix</keyword>
<feature type="transmembrane region" description="Helical" evidence="7">
    <location>
        <begin position="137"/>
        <end position="162"/>
    </location>
</feature>
<comment type="subcellular location">
    <subcellularLocation>
        <location evidence="1 7">Cell membrane</location>
        <topology evidence="1 7">Multi-pass membrane protein</topology>
    </subcellularLocation>
</comment>
<dbReference type="Proteomes" id="UP001319827">
    <property type="component" value="Chromosome"/>
</dbReference>
<reference evidence="8 9" key="1">
    <citation type="journal article" date="2016" name="C (Basel)">
        <title>Selective Growth of and Electricity Production by Marine Exoelectrogenic Bacteria in Self-Aggregated Hydrogel of Microbially Reduced Graphene Oxide.</title>
        <authorList>
            <person name="Yoshida N."/>
            <person name="Goto Y."/>
            <person name="Miyata Y."/>
        </authorList>
    </citation>
    <scope>NUCLEOTIDE SEQUENCE [LARGE SCALE GENOMIC DNA]</scope>
    <source>
        <strain evidence="8 9">NIT-T3</strain>
    </source>
</reference>
<organism evidence="8 9">
    <name type="scientific">Desulfuromonas versatilis</name>
    <dbReference type="NCBI Taxonomy" id="2802975"/>
    <lineage>
        <taxon>Bacteria</taxon>
        <taxon>Pseudomonadati</taxon>
        <taxon>Thermodesulfobacteriota</taxon>
        <taxon>Desulfuromonadia</taxon>
        <taxon>Desulfuromonadales</taxon>
        <taxon>Desulfuromonadaceae</taxon>
        <taxon>Desulfuromonas</taxon>
    </lineage>
</organism>
<dbReference type="InterPro" id="IPR002771">
    <property type="entry name" value="Multi_antbiot-R_MarC"/>
</dbReference>
<evidence type="ECO:0000313" key="8">
    <source>
        <dbReference type="EMBL" id="BCR03523.1"/>
    </source>
</evidence>
<dbReference type="Pfam" id="PF01914">
    <property type="entry name" value="MarC"/>
    <property type="match status" value="1"/>
</dbReference>
<proteinExistence type="inferred from homology"/>
<feature type="transmembrane region" description="Helical" evidence="7">
    <location>
        <begin position="108"/>
        <end position="131"/>
    </location>
</feature>
<dbReference type="PANTHER" id="PTHR33508">
    <property type="entry name" value="UPF0056 MEMBRANE PROTEIN YHCE"/>
    <property type="match status" value="1"/>
</dbReference>
<evidence type="ECO:0000256" key="6">
    <source>
        <dbReference type="ARBA" id="ARBA00023136"/>
    </source>
</evidence>